<name>A0A518BLN9_9BACT</name>
<accession>A0A518BLN9</accession>
<dbReference type="InterPro" id="IPR002293">
    <property type="entry name" value="AA/rel_permease1"/>
</dbReference>
<evidence type="ECO:0000313" key="6">
    <source>
        <dbReference type="EMBL" id="QDU67876.1"/>
    </source>
</evidence>
<evidence type="ECO:0000256" key="1">
    <source>
        <dbReference type="ARBA" id="ARBA00004141"/>
    </source>
</evidence>
<feature type="transmembrane region" description="Helical" evidence="5">
    <location>
        <begin position="20"/>
        <end position="44"/>
    </location>
</feature>
<feature type="transmembrane region" description="Helical" evidence="5">
    <location>
        <begin position="167"/>
        <end position="187"/>
    </location>
</feature>
<dbReference type="InterPro" id="IPR050598">
    <property type="entry name" value="AminoAcid_Transporter"/>
</dbReference>
<reference evidence="6 7" key="1">
    <citation type="submission" date="2019-02" db="EMBL/GenBank/DDBJ databases">
        <title>Deep-cultivation of Planctomycetes and their phenomic and genomic characterization uncovers novel biology.</title>
        <authorList>
            <person name="Wiegand S."/>
            <person name="Jogler M."/>
            <person name="Boedeker C."/>
            <person name="Pinto D."/>
            <person name="Vollmers J."/>
            <person name="Rivas-Marin E."/>
            <person name="Kohn T."/>
            <person name="Peeters S.H."/>
            <person name="Heuer A."/>
            <person name="Rast P."/>
            <person name="Oberbeckmann S."/>
            <person name="Bunk B."/>
            <person name="Jeske O."/>
            <person name="Meyerdierks A."/>
            <person name="Storesund J.E."/>
            <person name="Kallscheuer N."/>
            <person name="Luecker S."/>
            <person name="Lage O.M."/>
            <person name="Pohl T."/>
            <person name="Merkel B.J."/>
            <person name="Hornburger P."/>
            <person name="Mueller R.-W."/>
            <person name="Bruemmer F."/>
            <person name="Labrenz M."/>
            <person name="Spormann A.M."/>
            <person name="Op den Camp H."/>
            <person name="Overmann J."/>
            <person name="Amann R."/>
            <person name="Jetten M.S.M."/>
            <person name="Mascher T."/>
            <person name="Medema M.H."/>
            <person name="Devos D.P."/>
            <person name="Kaster A.-K."/>
            <person name="Ovreas L."/>
            <person name="Rohde M."/>
            <person name="Galperin M.Y."/>
            <person name="Jogler C."/>
        </authorList>
    </citation>
    <scope>NUCLEOTIDE SEQUENCE [LARGE SCALE GENOMIC DNA]</scope>
    <source>
        <strain evidence="6 7">Pla133</strain>
    </source>
</reference>
<comment type="subcellular location">
    <subcellularLocation>
        <location evidence="1">Membrane</location>
        <topology evidence="1">Multi-pass membrane protein</topology>
    </subcellularLocation>
</comment>
<evidence type="ECO:0000256" key="5">
    <source>
        <dbReference type="SAM" id="Phobius"/>
    </source>
</evidence>
<feature type="transmembrane region" description="Helical" evidence="5">
    <location>
        <begin position="133"/>
        <end position="155"/>
    </location>
</feature>
<dbReference type="KEGG" id="pbap:Pla133_29650"/>
<dbReference type="PANTHER" id="PTHR11785:SF512">
    <property type="entry name" value="SOBREMESA, ISOFORM B"/>
    <property type="match status" value="1"/>
</dbReference>
<evidence type="ECO:0000256" key="4">
    <source>
        <dbReference type="ARBA" id="ARBA00023136"/>
    </source>
</evidence>
<keyword evidence="7" id="KW-1185">Reference proteome</keyword>
<dbReference type="Proteomes" id="UP000316921">
    <property type="component" value="Chromosome"/>
</dbReference>
<dbReference type="PANTHER" id="PTHR11785">
    <property type="entry name" value="AMINO ACID TRANSPORTER"/>
    <property type="match status" value="1"/>
</dbReference>
<feature type="transmembrane region" description="Helical" evidence="5">
    <location>
        <begin position="344"/>
        <end position="363"/>
    </location>
</feature>
<dbReference type="PIRSF" id="PIRSF006060">
    <property type="entry name" value="AA_transporter"/>
    <property type="match status" value="1"/>
</dbReference>
<feature type="transmembrane region" description="Helical" evidence="5">
    <location>
        <begin position="424"/>
        <end position="441"/>
    </location>
</feature>
<feature type="transmembrane region" description="Helical" evidence="5">
    <location>
        <begin position="50"/>
        <end position="73"/>
    </location>
</feature>
<feature type="transmembrane region" description="Helical" evidence="5">
    <location>
        <begin position="250"/>
        <end position="272"/>
    </location>
</feature>
<dbReference type="GO" id="GO:0016020">
    <property type="term" value="C:membrane"/>
    <property type="evidence" value="ECO:0007669"/>
    <property type="project" value="UniProtKB-SubCell"/>
</dbReference>
<evidence type="ECO:0000313" key="7">
    <source>
        <dbReference type="Proteomes" id="UP000316921"/>
    </source>
</evidence>
<keyword evidence="3 5" id="KW-1133">Transmembrane helix</keyword>
<dbReference type="Gene3D" id="1.20.1740.10">
    <property type="entry name" value="Amino acid/polyamine transporter I"/>
    <property type="match status" value="1"/>
</dbReference>
<proteinExistence type="predicted"/>
<keyword evidence="2 5" id="KW-0812">Transmembrane</keyword>
<feature type="transmembrane region" description="Helical" evidence="5">
    <location>
        <begin position="383"/>
        <end position="403"/>
    </location>
</feature>
<dbReference type="EMBL" id="CP036287">
    <property type="protein sequence ID" value="QDU67876.1"/>
    <property type="molecule type" value="Genomic_DNA"/>
</dbReference>
<dbReference type="RefSeq" id="WP_145066421.1">
    <property type="nucleotide sequence ID" value="NZ_CP036287.1"/>
</dbReference>
<evidence type="ECO:0000256" key="3">
    <source>
        <dbReference type="ARBA" id="ARBA00022989"/>
    </source>
</evidence>
<dbReference type="GO" id="GO:0015179">
    <property type="term" value="F:L-amino acid transmembrane transporter activity"/>
    <property type="evidence" value="ECO:0007669"/>
    <property type="project" value="TreeGrafter"/>
</dbReference>
<organism evidence="6 7">
    <name type="scientific">Engelhardtia mirabilis</name>
    <dbReference type="NCBI Taxonomy" id="2528011"/>
    <lineage>
        <taxon>Bacteria</taxon>
        <taxon>Pseudomonadati</taxon>
        <taxon>Planctomycetota</taxon>
        <taxon>Planctomycetia</taxon>
        <taxon>Planctomycetia incertae sedis</taxon>
        <taxon>Engelhardtia</taxon>
    </lineage>
</organism>
<dbReference type="AlphaFoldDB" id="A0A518BLN9"/>
<feature type="transmembrane region" description="Helical" evidence="5">
    <location>
        <begin position="447"/>
        <end position="464"/>
    </location>
</feature>
<feature type="transmembrane region" description="Helical" evidence="5">
    <location>
        <begin position="207"/>
        <end position="229"/>
    </location>
</feature>
<protein>
    <submittedName>
        <fullName evidence="6">Serine/threonine exchanger SteT</fullName>
    </submittedName>
</protein>
<evidence type="ECO:0000256" key="2">
    <source>
        <dbReference type="ARBA" id="ARBA00022692"/>
    </source>
</evidence>
<gene>
    <name evidence="6" type="primary">steT</name>
    <name evidence="6" type="ORF">Pla133_29650</name>
</gene>
<sequence length="472" mass="47848">MSADDAAEPEPERNLGPFDATMLVMGGIVGVGIFFTPGTVAGLVPDESTFLLAWILGGLVALCGAFTFAELGACMPRAGGWFVYLREAFGPLPAFLFAWTILGVVSTGAIAVIAAFCATALNGLVPGVGAVGSVSHLAVGLAIVIGLTTMALMGIRLGATVHGVVMVAKLVAIAALGAAGVAVGFGLGGQGSEAALPVDSVPAEPVGLAAIALGLVGAALPVFFSYGGWQNLCYAADRVRDPRRVLPRAILGGVVGAVALYLVVNLGFLRAFGLEGLGSRGDFAAALAERVMGEGGRGALQAAMAVSALGVCAVTVLLTPGIYVAMARAGLFFRAYGKLHARTAAPVLALVTQGAVACGYLLWSEQEAWLGPPAEGAMDLDTLTGSVVFAEWIFHALAAAALLRLRRVHPDFVGLGSSWARLAPFGYLLAAIAVVAGNLFATPGLRVVVGLVAVGLGGLVYLAWRPFRPASA</sequence>
<feature type="transmembrane region" description="Helical" evidence="5">
    <location>
        <begin position="94"/>
        <end position="121"/>
    </location>
</feature>
<feature type="transmembrane region" description="Helical" evidence="5">
    <location>
        <begin position="299"/>
        <end position="323"/>
    </location>
</feature>
<keyword evidence="4 5" id="KW-0472">Membrane</keyword>
<dbReference type="Pfam" id="PF13520">
    <property type="entry name" value="AA_permease_2"/>
    <property type="match status" value="1"/>
</dbReference>